<dbReference type="AlphaFoldDB" id="A0AB38DMW0"/>
<proteinExistence type="predicted"/>
<evidence type="ECO:0000313" key="2">
    <source>
        <dbReference type="EMBL" id="SNU78703.1"/>
    </source>
</evidence>
<gene>
    <name evidence="1" type="ORF">BWD10_10050</name>
    <name evidence="2" type="ORF">SAMEA4504057_00179</name>
</gene>
<protein>
    <submittedName>
        <fullName evidence="2">Uncharacterized protein</fullName>
    </submittedName>
</protein>
<evidence type="ECO:0000313" key="4">
    <source>
        <dbReference type="Proteomes" id="UP000215033"/>
    </source>
</evidence>
<reference evidence="2 4" key="2">
    <citation type="submission" date="2017-06" db="EMBL/GenBank/DDBJ databases">
        <authorList>
            <consortium name="Pathogen Informatics"/>
        </authorList>
    </citation>
    <scope>NUCLEOTIDE SEQUENCE [LARGE SCALE GENOMIC DNA]</scope>
    <source>
        <strain evidence="2 4">NCTC12230</strain>
    </source>
</reference>
<dbReference type="KEGG" id="nzo:SAMEA4504057_0179"/>
<name>A0AB38DMW0_9NEIS</name>
<evidence type="ECO:0000313" key="1">
    <source>
        <dbReference type="EMBL" id="OSI09267.1"/>
    </source>
</evidence>
<evidence type="ECO:0000313" key="3">
    <source>
        <dbReference type="Proteomes" id="UP000193466"/>
    </source>
</evidence>
<dbReference type="EMBL" id="MTBM01000015">
    <property type="protein sequence ID" value="OSI09267.1"/>
    <property type="molecule type" value="Genomic_DNA"/>
</dbReference>
<dbReference type="RefSeq" id="WP_085364213.1">
    <property type="nucleotide sequence ID" value="NZ_LT906434.1"/>
</dbReference>
<sequence>MNLFAQFNAIFNREQRGIAKITGDLGGGSFAARAHGGGNIVLSGQAANGQSVFYDKRTNKIIGQAPDLQITDIPV</sequence>
<dbReference type="Proteomes" id="UP000215033">
    <property type="component" value="Chromosome 1"/>
</dbReference>
<reference evidence="1 3" key="1">
    <citation type="submission" date="2017-01" db="EMBL/GenBank/DDBJ databases">
        <authorList>
            <person name="Wolfgang W.J."/>
            <person name="Cole J."/>
            <person name="Wroblewski D."/>
            <person name="Mcginnis J."/>
            <person name="Musser K.A."/>
        </authorList>
    </citation>
    <scope>NUCLEOTIDE SEQUENCE [LARGE SCALE GENOMIC DNA]</scope>
    <source>
        <strain evidence="1 3">DSM 21643</strain>
    </source>
</reference>
<dbReference type="EMBL" id="LT906434">
    <property type="protein sequence ID" value="SNU78703.1"/>
    <property type="molecule type" value="Genomic_DNA"/>
</dbReference>
<dbReference type="Proteomes" id="UP000193466">
    <property type="component" value="Unassembled WGS sequence"/>
</dbReference>
<accession>A0AB38DMW0</accession>
<keyword evidence="3" id="KW-1185">Reference proteome</keyword>
<organism evidence="2 4">
    <name type="scientific">Neisseria zoodegmatis</name>
    <dbReference type="NCBI Taxonomy" id="326523"/>
    <lineage>
        <taxon>Bacteria</taxon>
        <taxon>Pseudomonadati</taxon>
        <taxon>Pseudomonadota</taxon>
        <taxon>Betaproteobacteria</taxon>
        <taxon>Neisseriales</taxon>
        <taxon>Neisseriaceae</taxon>
        <taxon>Neisseria</taxon>
    </lineage>
</organism>